<name>A0A450VCK5_9GAMM</name>
<organism evidence="1">
    <name type="scientific">Candidatus Kentrum eta</name>
    <dbReference type="NCBI Taxonomy" id="2126337"/>
    <lineage>
        <taxon>Bacteria</taxon>
        <taxon>Pseudomonadati</taxon>
        <taxon>Pseudomonadota</taxon>
        <taxon>Gammaproteobacteria</taxon>
        <taxon>Candidatus Kentrum</taxon>
    </lineage>
</organism>
<evidence type="ECO:0008006" key="3">
    <source>
        <dbReference type="Google" id="ProtNLM"/>
    </source>
</evidence>
<reference evidence="1" key="1">
    <citation type="submission" date="2019-02" db="EMBL/GenBank/DDBJ databases">
        <authorList>
            <person name="Gruber-Vodicka R. H."/>
            <person name="Seah K. B. B."/>
        </authorList>
    </citation>
    <scope>NUCLEOTIDE SEQUENCE</scope>
    <source>
        <strain evidence="2">BECK_SA2B15</strain>
        <strain evidence="1">BECK_SA2B20</strain>
    </source>
</reference>
<dbReference type="AlphaFoldDB" id="A0A450VCK5"/>
<gene>
    <name evidence="2" type="ORF">BECKH772A_GA0070896_102843</name>
    <name evidence="1" type="ORF">BECKH772B_GA0070898_102873</name>
</gene>
<proteinExistence type="predicted"/>
<evidence type="ECO:0000313" key="1">
    <source>
        <dbReference type="EMBL" id="VFK02542.1"/>
    </source>
</evidence>
<dbReference type="EMBL" id="CAADFG010000284">
    <property type="protein sequence ID" value="VFK02739.1"/>
    <property type="molecule type" value="Genomic_DNA"/>
</dbReference>
<dbReference type="EMBL" id="CAADFI010000287">
    <property type="protein sequence ID" value="VFK02542.1"/>
    <property type="molecule type" value="Genomic_DNA"/>
</dbReference>
<protein>
    <recommendedName>
        <fullName evidence="3">Winged helix-turn helix</fullName>
    </recommendedName>
</protein>
<evidence type="ECO:0000313" key="2">
    <source>
        <dbReference type="EMBL" id="VFK02739.1"/>
    </source>
</evidence>
<sequence>MIHTNDPIIKHKVGLLNPVEELRNISKACQVMGLSRETFYRYKQAVEDRCRITAEQG</sequence>
<accession>A0A450VCK5</accession>